<dbReference type="PROSITE" id="PS51892">
    <property type="entry name" value="SUBTILASE"/>
    <property type="match status" value="1"/>
</dbReference>
<evidence type="ECO:0000256" key="3">
    <source>
        <dbReference type="ARBA" id="ARBA00022801"/>
    </source>
</evidence>
<evidence type="ECO:0000256" key="4">
    <source>
        <dbReference type="ARBA" id="ARBA00022825"/>
    </source>
</evidence>
<dbReference type="InterPro" id="IPR036852">
    <property type="entry name" value="Peptidase_S8/S53_dom_sf"/>
</dbReference>
<reference evidence="11" key="1">
    <citation type="submission" date="2021-04" db="EMBL/GenBank/DDBJ databases">
        <title>Genomic sequence of Actinosynnema pretiosum subsp. pretiosum ATCC 31280 (C-14919).</title>
        <authorList>
            <person name="Bai L."/>
            <person name="Wang X."/>
            <person name="Xiao Y."/>
        </authorList>
    </citation>
    <scope>NUCLEOTIDE SEQUENCE</scope>
    <source>
        <strain evidence="11">ATCC 31280</strain>
    </source>
</reference>
<gene>
    <name evidence="11" type="ORF">KCV87_12660</name>
</gene>
<dbReference type="PANTHER" id="PTHR43806">
    <property type="entry name" value="PEPTIDASE S8"/>
    <property type="match status" value="1"/>
</dbReference>
<sequence length="1058" mass="109467">MTWSGKRGAVLVTAVALLVGATGVASADQRGGPPVRPGSGERTEVTLITGDRVVLRGGGVGEVVAGPGREHQVFRTVLAGGRLHVVPQDVVPALESGKLDPRLFDVTGLVDAGYDDARRDSVPVVVTRDGDGRTSALEVRRELPLAGAVAALAPKSGAAFPELLADPGVRKVWLDGVMRPSLDRSTEQIGAPAAWEAGYTGAGVKVAVLDTGVDDEHPELAGREVARADFTDSAEHVDDVGHGTHVAATIASTGGAHRGVAPDAELLDGKVCVLDGCAESWILAGMQWAVEQGAAVVNLGLGGTDTPGLDPVEEAVESLSDRALFVVAAGNSGRPGTIGSPGSADSAPTVGAVDRRDGLAPFSSRGPRLGDSAVKPDVTAPGADVVAARSRHGIEGTPVDEGHVSMSGTSMATPHVAGVAALVKQRRPDWSGRRIKAALVASATPNPALTPHQQGSGRVDVARALALEVSAEPSSLALGVREWPHDDEPVTRDLVYRNDSGAPVVLDLAVGAVGPDGRPTTGVLTVAPTTLTVPAGGTATARVTGDTRPDVPNGAHSGLVTASSGGGVLVRTPVSVERAQERYSLTVRHVGRDGEPAEESDTAVIDLDQPRPRYFLGAESTATLPPGEYGVWSSMSTAGGGALLTRPALVLDRDTTLTVHAREAEPLRVTPPDPAAEPLVGGYTIHQVHEGRAMSYNYLFPSGFPEKLWVGRNGGELPAGQQSRSVSAQFAGGDGSSYRFGWEEPGVGAGFVREPRASELATVRTTIGPAPEGQRASHAGNPVFGDGSGWGASSEVAAPGVVVDHVNTEPGWRWTCTQSAADFAWSAGQSSGDERYRAGREHRRSTNEPVFGPVLADWSTPPLVRDGGRLRLSLSLFGDRAGNLGASDTASARTALERDGKPVGESAWPGSADFPLAPGAAHYRVSTEVVRAEGASDFSTRVSGAWTFRADVGTGRAELPLTLVRFTPALDRDGAARAGFSLLPLELRRAGGASGLRSLTVEASYDDGASWARAPVLPGSALLVLPRDREFVSLRVRGADGAGNGFEQTTLRAYKIKR</sequence>
<dbReference type="GO" id="GO:0004252">
    <property type="term" value="F:serine-type endopeptidase activity"/>
    <property type="evidence" value="ECO:0007669"/>
    <property type="project" value="UniProtKB-UniRule"/>
</dbReference>
<keyword evidence="9" id="KW-0732">Signal</keyword>
<keyword evidence="2 6" id="KW-0645">Protease</keyword>
<evidence type="ECO:0000259" key="10">
    <source>
        <dbReference type="Pfam" id="PF00082"/>
    </source>
</evidence>
<dbReference type="Pfam" id="PF00082">
    <property type="entry name" value="Peptidase_S8"/>
    <property type="match status" value="1"/>
</dbReference>
<dbReference type="PRINTS" id="PR00723">
    <property type="entry name" value="SUBTILISIN"/>
</dbReference>
<dbReference type="InterPro" id="IPR000209">
    <property type="entry name" value="Peptidase_S8/S53_dom"/>
</dbReference>
<feature type="signal peptide" evidence="9">
    <location>
        <begin position="1"/>
        <end position="27"/>
    </location>
</feature>
<dbReference type="InterPro" id="IPR015500">
    <property type="entry name" value="Peptidase_S8_subtilisin-rel"/>
</dbReference>
<evidence type="ECO:0000256" key="6">
    <source>
        <dbReference type="PROSITE-ProRule" id="PRU01240"/>
    </source>
</evidence>
<evidence type="ECO:0000313" key="11">
    <source>
        <dbReference type="EMBL" id="QUF06818.1"/>
    </source>
</evidence>
<feature type="active site" description="Charge relay system" evidence="5 6">
    <location>
        <position position="242"/>
    </location>
</feature>
<evidence type="ECO:0000256" key="2">
    <source>
        <dbReference type="ARBA" id="ARBA00022670"/>
    </source>
</evidence>
<dbReference type="PROSITE" id="PS00136">
    <property type="entry name" value="SUBTILASE_ASP"/>
    <property type="match status" value="1"/>
</dbReference>
<dbReference type="PROSITE" id="PS00138">
    <property type="entry name" value="SUBTILASE_SER"/>
    <property type="match status" value="1"/>
</dbReference>
<dbReference type="InterPro" id="IPR023828">
    <property type="entry name" value="Peptidase_S8_Ser-AS"/>
</dbReference>
<feature type="active site" description="Charge relay system" evidence="5 6">
    <location>
        <position position="410"/>
    </location>
</feature>
<dbReference type="AlphaFoldDB" id="A0AA45LC21"/>
<dbReference type="GO" id="GO:0006508">
    <property type="term" value="P:proteolysis"/>
    <property type="evidence" value="ECO:0007669"/>
    <property type="project" value="UniProtKB-KW"/>
</dbReference>
<dbReference type="Proteomes" id="UP000677152">
    <property type="component" value="Chromosome"/>
</dbReference>
<name>A0AA45LC21_9PSEU</name>
<evidence type="ECO:0000256" key="5">
    <source>
        <dbReference type="PIRSR" id="PIRSR615500-1"/>
    </source>
</evidence>
<feature type="domain" description="Peptidase S8/S53" evidence="10">
    <location>
        <begin position="201"/>
        <end position="457"/>
    </location>
</feature>
<evidence type="ECO:0000256" key="9">
    <source>
        <dbReference type="SAM" id="SignalP"/>
    </source>
</evidence>
<dbReference type="EMBL" id="CP073249">
    <property type="protein sequence ID" value="QUF06818.1"/>
    <property type="molecule type" value="Genomic_DNA"/>
</dbReference>
<accession>A0AA45LC21</accession>
<dbReference type="PANTHER" id="PTHR43806:SF65">
    <property type="entry name" value="SERINE PROTEASE APRX"/>
    <property type="match status" value="1"/>
</dbReference>
<dbReference type="InterPro" id="IPR050131">
    <property type="entry name" value="Peptidase_S8_subtilisin-like"/>
</dbReference>
<evidence type="ECO:0000256" key="7">
    <source>
        <dbReference type="RuleBase" id="RU003355"/>
    </source>
</evidence>
<organism evidence="11 12">
    <name type="scientific">Actinosynnema pretiosum subsp. pretiosum</name>
    <dbReference type="NCBI Taxonomy" id="103721"/>
    <lineage>
        <taxon>Bacteria</taxon>
        <taxon>Bacillati</taxon>
        <taxon>Actinomycetota</taxon>
        <taxon>Actinomycetes</taxon>
        <taxon>Pseudonocardiales</taxon>
        <taxon>Pseudonocardiaceae</taxon>
        <taxon>Actinosynnema</taxon>
    </lineage>
</organism>
<feature type="region of interest" description="Disordered" evidence="8">
    <location>
        <begin position="769"/>
        <end position="790"/>
    </location>
</feature>
<dbReference type="Gene3D" id="3.40.50.200">
    <property type="entry name" value="Peptidase S8/S53 domain"/>
    <property type="match status" value="1"/>
</dbReference>
<dbReference type="InterPro" id="IPR023827">
    <property type="entry name" value="Peptidase_S8_Asp-AS"/>
</dbReference>
<feature type="chain" id="PRO_5041437337" evidence="9">
    <location>
        <begin position="28"/>
        <end position="1058"/>
    </location>
</feature>
<protein>
    <submittedName>
        <fullName evidence="11">S8 family serine peptidase</fullName>
    </submittedName>
</protein>
<keyword evidence="3 6" id="KW-0378">Hydrolase</keyword>
<evidence type="ECO:0000256" key="8">
    <source>
        <dbReference type="SAM" id="MobiDB-lite"/>
    </source>
</evidence>
<feature type="active site" description="Charge relay system" evidence="5 6">
    <location>
        <position position="210"/>
    </location>
</feature>
<keyword evidence="4 6" id="KW-0720">Serine protease</keyword>
<dbReference type="SUPFAM" id="SSF52743">
    <property type="entry name" value="Subtilisin-like"/>
    <property type="match status" value="1"/>
</dbReference>
<comment type="similarity">
    <text evidence="1 6 7">Belongs to the peptidase S8 family.</text>
</comment>
<feature type="region of interest" description="Disordered" evidence="8">
    <location>
        <begin position="357"/>
        <end position="378"/>
    </location>
</feature>
<evidence type="ECO:0000313" key="12">
    <source>
        <dbReference type="Proteomes" id="UP000677152"/>
    </source>
</evidence>
<evidence type="ECO:0000256" key="1">
    <source>
        <dbReference type="ARBA" id="ARBA00011073"/>
    </source>
</evidence>
<proteinExistence type="inferred from homology"/>